<dbReference type="Proteomes" id="UP000669133">
    <property type="component" value="Unassembled WGS sequence"/>
</dbReference>
<reference evidence="1 2" key="1">
    <citation type="submission" date="2020-12" db="EMBL/GenBank/DDBJ databases">
        <title>Effect of drift, selection, and recombination on the evolution of hybrid genomes in Candida yeast pathogens.</title>
        <authorList>
            <person name="Mixao V."/>
            <person name="Ksiezopolska E."/>
            <person name="Saus E."/>
            <person name="Boekhout T."/>
            <person name="Gacser A."/>
            <person name="Gabaldon T."/>
        </authorList>
    </citation>
    <scope>NUCLEOTIDE SEQUENCE [LARGE SCALE GENOMIC DNA]</scope>
    <source>
        <strain evidence="1 2">BP57</strain>
    </source>
</reference>
<dbReference type="EMBL" id="JAEOAQ010000002">
    <property type="protein sequence ID" value="KAG5419784.1"/>
    <property type="molecule type" value="Genomic_DNA"/>
</dbReference>
<dbReference type="AlphaFoldDB" id="A0A8H7ZFU6"/>
<gene>
    <name evidence="1" type="ORF">I9W82_001664</name>
</gene>
<dbReference type="RefSeq" id="XP_067548900.1">
    <property type="nucleotide sequence ID" value="XM_067690434.1"/>
</dbReference>
<evidence type="ECO:0000313" key="2">
    <source>
        <dbReference type="Proteomes" id="UP000669133"/>
    </source>
</evidence>
<organism evidence="1 2">
    <name type="scientific">Candida metapsilosis</name>
    <dbReference type="NCBI Taxonomy" id="273372"/>
    <lineage>
        <taxon>Eukaryota</taxon>
        <taxon>Fungi</taxon>
        <taxon>Dikarya</taxon>
        <taxon>Ascomycota</taxon>
        <taxon>Saccharomycotina</taxon>
        <taxon>Pichiomycetes</taxon>
        <taxon>Debaryomycetaceae</taxon>
        <taxon>Candida/Lodderomyces clade</taxon>
        <taxon>Candida</taxon>
    </lineage>
</organism>
<comment type="caution">
    <text evidence="1">The sequence shown here is derived from an EMBL/GenBank/DDBJ whole genome shotgun (WGS) entry which is preliminary data.</text>
</comment>
<proteinExistence type="predicted"/>
<keyword evidence="2" id="KW-1185">Reference proteome</keyword>
<evidence type="ECO:0000313" key="1">
    <source>
        <dbReference type="EMBL" id="KAG5419784.1"/>
    </source>
</evidence>
<protein>
    <submittedName>
        <fullName evidence="1">Uncharacterized protein</fullName>
    </submittedName>
</protein>
<dbReference type="GeneID" id="93650293"/>
<accession>A0A8H7ZFU6</accession>
<sequence>MERVYAALSISLITNKRFTIYCDNAIESTAHFIEDILQPCGFNDEQYTIIDLLEYKNIEDILHQSTILNTNGDLEFKNTVIWQNLQQLDQLRQKQLYKFILQVENYNKNLSSCDSQSVTITSNGSSFNVVKPLIFTIIPFLEYNLYNNKIYPYLKEMFWSSVTIPPVTTTYNEFVHFVPEYKSTILQLRSKIDMVYVNPTIKSYIYSLIVFIRCHRLASLAPKSVRVPTATITYVEDFCKSSVLWRRQLQSNRISMTDTTVATTSNDENENVLQKTATAAADLELEQESELFVTPEYVKIAIKIVGYWLVDWETNRKFANTEDLKLDENDDITLKKTLDNKKLEISMLTGDWYGSEYYCANELLKGYKAKRDVKSPTGMTNRIVDDAIEEVRPPM</sequence>
<dbReference type="OrthoDB" id="5582146at2759"/>
<name>A0A8H7ZFU6_9ASCO</name>